<dbReference type="EMBL" id="CP010070">
    <property type="protein sequence ID" value="AIZ56495.1"/>
    <property type="molecule type" value="Genomic_DNA"/>
</dbReference>
<dbReference type="RefSeq" id="WP_048112014.1">
    <property type="nucleotide sequence ID" value="NZ_CP010070.1"/>
</dbReference>
<dbReference type="KEGG" id="mear:Mpt1_c06080"/>
<name>A0A0A7LBG5_9ARCH</name>
<dbReference type="OrthoDB" id="113954at2157"/>
<protein>
    <recommendedName>
        <fullName evidence="3">Methyl-coenzyme M reductase operon protein C</fullName>
    </recommendedName>
</protein>
<gene>
    <name evidence="4" type="primary">mcrC</name>
    <name evidence="4" type="ORF">Mpt1_c06080</name>
</gene>
<dbReference type="AlphaFoldDB" id="A0A0A7LBG5"/>
<sequence>MKKQIGRHLSFVECRESMGMGVGGGLAARATISESGMDVIVIAMGPGRRHITKPVCEITYALREEGIDTSVLVVNAGSGVPSDAPDMTTSTYFGLDPIEVERIQQYKVAIIHLGNVRQHIIYKARLILRNVDIPAIVVAQAPVDFEDFAAIGVKTVRVMPADEDINTRGEIKEIITGVIRGVTAPQDKLDEIVSKVQQVLPPRGGD</sequence>
<organism evidence="4 5">
    <name type="scientific">Candidatus Methanoplasma termitum</name>
    <dbReference type="NCBI Taxonomy" id="1577791"/>
    <lineage>
        <taxon>Archaea</taxon>
        <taxon>Methanobacteriati</taxon>
        <taxon>Thermoplasmatota</taxon>
        <taxon>Thermoplasmata</taxon>
        <taxon>Methanomassiliicoccales</taxon>
        <taxon>Methanomassiliicoccaceae</taxon>
        <taxon>Candidatus Methanoplasma</taxon>
    </lineage>
</organism>
<dbReference type="GO" id="GO:0015948">
    <property type="term" value="P:methanogenesis"/>
    <property type="evidence" value="ECO:0007669"/>
    <property type="project" value="UniProtKB-UniRule"/>
</dbReference>
<evidence type="ECO:0000256" key="3">
    <source>
        <dbReference type="PIRNR" id="PIRNR003137"/>
    </source>
</evidence>
<dbReference type="InterPro" id="IPR026327">
    <property type="entry name" value="Me_CoM_Rdtase_prot-C-like"/>
</dbReference>
<proteinExistence type="predicted"/>
<evidence type="ECO:0000256" key="1">
    <source>
        <dbReference type="ARBA" id="ARBA00022994"/>
    </source>
</evidence>
<dbReference type="NCBIfam" id="TIGR03264">
    <property type="entry name" value="met_CoM_red_C"/>
    <property type="match status" value="1"/>
</dbReference>
<accession>A0A0A7LBG5</accession>
<keyword evidence="1 3" id="KW-0484">Methanogenesis</keyword>
<dbReference type="HOGENOM" id="CLU_099719_0_0_2"/>
<dbReference type="GeneID" id="24818274"/>
<dbReference type="PIRSF" id="PIRSF003137">
    <property type="entry name" value="McrC"/>
    <property type="match status" value="1"/>
</dbReference>
<dbReference type="InterPro" id="IPR007687">
    <property type="entry name" value="Me_CoM_Rdtase_prot-C"/>
</dbReference>
<evidence type="ECO:0000256" key="2">
    <source>
        <dbReference type="ARBA" id="ARBA00025920"/>
    </source>
</evidence>
<reference evidence="4 5" key="1">
    <citation type="journal article" date="2014" name="Appl. Environ. Microbiol.">
        <title>Comparative Genome Analysis of 'Candidatus Methanoplasma termitum' Indicates a New Mode of Energy Metabolism in the Seventh Order of Methanogens.</title>
        <authorList>
            <person name="Lang K."/>
            <person name="Schuldes J."/>
            <person name="Klingl A."/>
            <person name="Poehlein A."/>
            <person name="Daniel R."/>
            <person name="Brune A."/>
        </authorList>
    </citation>
    <scope>NUCLEOTIDE SEQUENCE [LARGE SCALE GENOMIC DNA]</scope>
    <source>
        <strain evidence="5">Mpt1</strain>
    </source>
</reference>
<keyword evidence="5" id="KW-1185">Reference proteome</keyword>
<dbReference type="Proteomes" id="UP000030787">
    <property type="component" value="Chromosome"/>
</dbReference>
<comment type="subunit">
    <text evidence="2 3">MCR is composed of three subunits: alpha, beta, and gamma. The function of proteins C and D is not known.</text>
</comment>
<evidence type="ECO:0000313" key="4">
    <source>
        <dbReference type="EMBL" id="AIZ56495.1"/>
    </source>
</evidence>
<dbReference type="Pfam" id="PF04609">
    <property type="entry name" value="MCR_C"/>
    <property type="match status" value="1"/>
</dbReference>
<dbReference type="STRING" id="1577791.Mpt1_c06080"/>
<evidence type="ECO:0000313" key="5">
    <source>
        <dbReference type="Proteomes" id="UP000030787"/>
    </source>
</evidence>